<feature type="transmembrane region" description="Helical" evidence="8">
    <location>
        <begin position="283"/>
        <end position="301"/>
    </location>
</feature>
<name>A0A3P8MDU7_TSUPA</name>
<feature type="transmembrane region" description="Helical" evidence="8">
    <location>
        <begin position="358"/>
        <end position="385"/>
    </location>
</feature>
<dbReference type="Gene3D" id="1.20.1250.20">
    <property type="entry name" value="MFS general substrate transporter like domains"/>
    <property type="match status" value="1"/>
</dbReference>
<comment type="subcellular location">
    <subcellularLocation>
        <location evidence="1">Cell membrane</location>
        <topology evidence="1">Multi-pass membrane protein</topology>
    </subcellularLocation>
</comment>
<keyword evidence="6 8" id="KW-1133">Transmembrane helix</keyword>
<feature type="transmembrane region" description="Helical" evidence="8">
    <location>
        <begin position="307"/>
        <end position="325"/>
    </location>
</feature>
<dbReference type="AlphaFoldDB" id="A0A3P8MDU7"/>
<feature type="transmembrane region" description="Helical" evidence="8">
    <location>
        <begin position="21"/>
        <end position="41"/>
    </location>
</feature>
<accession>A0A3P8MDU7</accession>
<keyword evidence="7 8" id="KW-0472">Membrane</keyword>
<evidence type="ECO:0000259" key="9">
    <source>
        <dbReference type="PROSITE" id="PS50850"/>
    </source>
</evidence>
<keyword evidence="3" id="KW-0813">Transport</keyword>
<feature type="transmembrane region" description="Helical" evidence="8">
    <location>
        <begin position="53"/>
        <end position="72"/>
    </location>
</feature>
<dbReference type="SUPFAM" id="SSF103473">
    <property type="entry name" value="MFS general substrate transporter"/>
    <property type="match status" value="1"/>
</dbReference>
<dbReference type="InterPro" id="IPR020846">
    <property type="entry name" value="MFS_dom"/>
</dbReference>
<dbReference type="PANTHER" id="PTHR43271:SF2">
    <property type="entry name" value="BLL2771 PROTEIN"/>
    <property type="match status" value="1"/>
</dbReference>
<evidence type="ECO:0000256" key="8">
    <source>
        <dbReference type="SAM" id="Phobius"/>
    </source>
</evidence>
<feature type="transmembrane region" description="Helical" evidence="8">
    <location>
        <begin position="109"/>
        <end position="130"/>
    </location>
</feature>
<evidence type="ECO:0000256" key="6">
    <source>
        <dbReference type="ARBA" id="ARBA00022989"/>
    </source>
</evidence>
<dbReference type="RefSeq" id="WP_164711659.1">
    <property type="nucleotide sequence ID" value="NZ_CP085954.1"/>
</dbReference>
<evidence type="ECO:0000256" key="7">
    <source>
        <dbReference type="ARBA" id="ARBA00023136"/>
    </source>
</evidence>
<evidence type="ECO:0000256" key="4">
    <source>
        <dbReference type="ARBA" id="ARBA00022475"/>
    </source>
</evidence>
<feature type="transmembrane region" description="Helical" evidence="8">
    <location>
        <begin position="222"/>
        <end position="242"/>
    </location>
</feature>
<evidence type="ECO:0000256" key="3">
    <source>
        <dbReference type="ARBA" id="ARBA00022448"/>
    </source>
</evidence>
<dbReference type="Proteomes" id="UP000271626">
    <property type="component" value="Chromosome"/>
</dbReference>
<organism evidence="10 11">
    <name type="scientific">Tsukamurella paurometabola</name>
    <name type="common">Corynebacterium paurometabolum</name>
    <dbReference type="NCBI Taxonomy" id="2061"/>
    <lineage>
        <taxon>Bacteria</taxon>
        <taxon>Bacillati</taxon>
        <taxon>Actinomycetota</taxon>
        <taxon>Actinomycetes</taxon>
        <taxon>Mycobacteriales</taxon>
        <taxon>Tsukamurellaceae</taxon>
        <taxon>Tsukamurella</taxon>
    </lineage>
</organism>
<gene>
    <name evidence="10" type="primary">yajR</name>
    <name evidence="10" type="ORF">NCTC10741_03950</name>
</gene>
<evidence type="ECO:0000313" key="10">
    <source>
        <dbReference type="EMBL" id="VDR40786.1"/>
    </source>
</evidence>
<dbReference type="GO" id="GO:0022857">
    <property type="term" value="F:transmembrane transporter activity"/>
    <property type="evidence" value="ECO:0007669"/>
    <property type="project" value="InterPro"/>
</dbReference>
<dbReference type="InterPro" id="IPR011701">
    <property type="entry name" value="MFS"/>
</dbReference>
<keyword evidence="5 8" id="KW-0812">Transmembrane</keyword>
<feature type="transmembrane region" description="Helical" evidence="8">
    <location>
        <begin position="142"/>
        <end position="164"/>
    </location>
</feature>
<feature type="transmembrane region" description="Helical" evidence="8">
    <location>
        <begin position="170"/>
        <end position="192"/>
    </location>
</feature>
<comment type="similarity">
    <text evidence="2">Belongs to the major facilitator superfamily.</text>
</comment>
<proteinExistence type="inferred from homology"/>
<evidence type="ECO:0000256" key="5">
    <source>
        <dbReference type="ARBA" id="ARBA00022692"/>
    </source>
</evidence>
<dbReference type="EMBL" id="LR131273">
    <property type="protein sequence ID" value="VDR40786.1"/>
    <property type="molecule type" value="Genomic_DNA"/>
</dbReference>
<dbReference type="PANTHER" id="PTHR43271">
    <property type="entry name" value="BLL2771 PROTEIN"/>
    <property type="match status" value="1"/>
</dbReference>
<dbReference type="Pfam" id="PF07690">
    <property type="entry name" value="MFS_1"/>
    <property type="match status" value="1"/>
</dbReference>
<protein>
    <submittedName>
        <fullName evidence="10">Inner membrane transport protein yajR</fullName>
    </submittedName>
</protein>
<dbReference type="GO" id="GO:0005886">
    <property type="term" value="C:plasma membrane"/>
    <property type="evidence" value="ECO:0007669"/>
    <property type="project" value="UniProtKB-SubCell"/>
</dbReference>
<feature type="transmembrane region" description="Helical" evidence="8">
    <location>
        <begin position="254"/>
        <end position="276"/>
    </location>
</feature>
<evidence type="ECO:0000256" key="1">
    <source>
        <dbReference type="ARBA" id="ARBA00004651"/>
    </source>
</evidence>
<keyword evidence="4" id="KW-1003">Cell membrane</keyword>
<dbReference type="InterPro" id="IPR036259">
    <property type="entry name" value="MFS_trans_sf"/>
</dbReference>
<dbReference type="PROSITE" id="PS50850">
    <property type="entry name" value="MFS"/>
    <property type="match status" value="1"/>
</dbReference>
<evidence type="ECO:0000256" key="2">
    <source>
        <dbReference type="ARBA" id="ARBA00008335"/>
    </source>
</evidence>
<feature type="transmembrane region" description="Helical" evidence="8">
    <location>
        <begin position="84"/>
        <end position="103"/>
    </location>
</feature>
<sequence>MTTPTRSGTAARPALLRTGTIAALGALPIVGELYVVLPLGAEIGALPGASASTAALASTVFALAYAVGILALGPLADSVGARRLMVASAGATAAVTVLTAFAPSATWFLLGRAAQGLAAAAFTPATLAYIARTAPASARVALNTAAIGAGLGSAVVSQVAAQLIATSAGIAGVLVVFAVAAAVAAVAAAVLLPGDVAPAGERPSPTAVYRAVPGLLTRPRLVLLYCTGLTFLSVLVALYTALAADGRWSPATLLILRASSLPAVILAAVLTLRFGAVAARTRILSAVALAVTGALVCAAGATVAVGAGLFLLVGAIALAAPSVVAEVTRLGAPAIGAAASLYTVTIFGGAGLGAPLDALLGGGLTAVALGAAVVLALGGLTAAFATRD</sequence>
<feature type="transmembrane region" description="Helical" evidence="8">
    <location>
        <begin position="332"/>
        <end position="352"/>
    </location>
</feature>
<reference evidence="10 11" key="1">
    <citation type="submission" date="2018-12" db="EMBL/GenBank/DDBJ databases">
        <authorList>
            <consortium name="Pathogen Informatics"/>
        </authorList>
    </citation>
    <scope>NUCLEOTIDE SEQUENCE [LARGE SCALE GENOMIC DNA]</scope>
    <source>
        <strain evidence="10 11">NCTC10741</strain>
    </source>
</reference>
<feature type="domain" description="Major facilitator superfamily (MFS) profile" evidence="9">
    <location>
        <begin position="18"/>
        <end position="388"/>
    </location>
</feature>
<evidence type="ECO:0000313" key="11">
    <source>
        <dbReference type="Proteomes" id="UP000271626"/>
    </source>
</evidence>